<evidence type="ECO:0000259" key="11">
    <source>
        <dbReference type="Pfam" id="PF03639"/>
    </source>
</evidence>
<sequence>MAGRRYKMGIIRLTLIQVFLCESALALFHQQHVRLHLADREPRAVGELSIRPLLLDSRDLTCLTETTNYTVTVQVPRGSQPTQGSASGANSAPFVTSAQSGGNVVVLPSLTGQTPQTTGDVHSNLDTAGKVTTCPLMSDPIPTPSTLIEPTSGGTVVAPLPSAPMASGDLFAEPIGTDAPPSSITTRSDHPVPRKGITSGGPLQTNKFYANFFLGDQTAPTYTYPYAIAWGAGKGAAASYGMTISHIDANQRVFGPNKDSGAASYFINPVGIQSMVISAQELEADTAVGMDSVTAFSARVHLKPNPGAVPAISFPLVQGMPFVTANYSGATPVIRTGVFFRTVTRATQDPKAGVAKYTFQLEDGKIWRLYAYATTGDQLDLQVVNNGMAQSTKPFFGSIQLAKDPGNGEAVFDLAAGVYPTTVTLSGSVNGNTGTYSLKFSKEGHQDGKLAMYALPHHVASFDATTKAAVQQVLLQTPTKGNGTLVLADQWTMVEPNLPVSMGFAPWSPEKGPLTTISEQAKTVIRGIATQEVSQDMSAQSDLDSMYFSGKALAKFAILIVAINDVVKDTGLAQSALPRLKEAFARFADNKQKFPLLYESAWGGVVSSATYVTGNDGADFGNTYYNDHHFHYGYHILAAAAIAHLDPTWMQANKAYVNALVRDFANPSTKDTYFPLWRSMDWYHGHSWAHGLYASYDGKNQESSSEDMMAAYAIKMWGEASGDTTMAMRGNLQLAVIARSLQSYYLYKSDNVVQPPQFIGNKVAGILFENKVDHTTFFGANIEYIQGIHMIPLLASSPFVRTPAFVKEEWDVYFSNGRVDSIVGGWRGILYGNLATIDGKTAFDFFNSPNFDPGWIDGGASLTWYLAYAAAMGGI</sequence>
<keyword evidence="8" id="KW-0624">Polysaccharide degradation</keyword>
<evidence type="ECO:0000256" key="3">
    <source>
        <dbReference type="ARBA" id="ARBA00012780"/>
    </source>
</evidence>
<dbReference type="InterPro" id="IPR005200">
    <property type="entry name" value="Endo-beta-glucanase"/>
</dbReference>
<evidence type="ECO:0000256" key="10">
    <source>
        <dbReference type="SAM" id="SignalP"/>
    </source>
</evidence>
<dbReference type="FunFam" id="1.10.287.1170:FF:000001">
    <property type="entry name" value="Endo-1,3-beta-glucanase Engl1"/>
    <property type="match status" value="1"/>
</dbReference>
<feature type="domain" description="Glycosyl hydrolase family 81 N-terminal" evidence="11">
    <location>
        <begin position="190"/>
        <end position="509"/>
    </location>
</feature>
<keyword evidence="7" id="KW-0961">Cell wall biogenesis/degradation</keyword>
<dbReference type="EC" id="3.2.1.39" evidence="3"/>
<evidence type="ECO:0000313" key="13">
    <source>
        <dbReference type="EMBL" id="KAF4492602.1"/>
    </source>
</evidence>
<dbReference type="Gene3D" id="2.70.98.30">
    <property type="entry name" value="Golgi alpha-mannosidase II, domain 4"/>
    <property type="match status" value="1"/>
</dbReference>
<feature type="region of interest" description="Disordered" evidence="9">
    <location>
        <begin position="75"/>
        <end position="94"/>
    </location>
</feature>
<dbReference type="GO" id="GO:0071555">
    <property type="term" value="P:cell wall organization"/>
    <property type="evidence" value="ECO:0007669"/>
    <property type="project" value="UniProtKB-KW"/>
</dbReference>
<dbReference type="FunFam" id="2.70.98.30:FF:000006">
    <property type="entry name" value="Endo-1,3-beta-glucanase Engl1"/>
    <property type="match status" value="1"/>
</dbReference>
<dbReference type="PROSITE" id="PS52008">
    <property type="entry name" value="GH81"/>
    <property type="match status" value="1"/>
</dbReference>
<comment type="catalytic activity">
    <reaction evidence="1">
        <text>Hydrolysis of (1-&gt;3)-beta-D-glucosidic linkages in (1-&gt;3)-beta-D-glucans.</text>
        <dbReference type="EC" id="3.2.1.39"/>
    </reaction>
</comment>
<evidence type="ECO:0000256" key="6">
    <source>
        <dbReference type="ARBA" id="ARBA00023295"/>
    </source>
</evidence>
<keyword evidence="5" id="KW-0119">Carbohydrate metabolism</keyword>
<organism evidence="13 14">
    <name type="scientific">Colletotrichum fructicola (strain Nara gc5)</name>
    <name type="common">Anthracnose fungus</name>
    <name type="synonym">Colletotrichum gloeosporioides (strain Nara gc5)</name>
    <dbReference type="NCBI Taxonomy" id="1213859"/>
    <lineage>
        <taxon>Eukaryota</taxon>
        <taxon>Fungi</taxon>
        <taxon>Dikarya</taxon>
        <taxon>Ascomycota</taxon>
        <taxon>Pezizomycotina</taxon>
        <taxon>Sordariomycetes</taxon>
        <taxon>Hypocreomycetidae</taxon>
        <taxon>Glomerellales</taxon>
        <taxon>Glomerellaceae</taxon>
        <taxon>Colletotrichum</taxon>
        <taxon>Colletotrichum gloeosporioides species complex</taxon>
    </lineage>
</organism>
<evidence type="ECO:0000256" key="7">
    <source>
        <dbReference type="ARBA" id="ARBA00023316"/>
    </source>
</evidence>
<feature type="domain" description="Glycosyl hydrolase family 81 C-terminal" evidence="12">
    <location>
        <begin position="517"/>
        <end position="866"/>
    </location>
</feature>
<dbReference type="RefSeq" id="XP_031885656.2">
    <property type="nucleotide sequence ID" value="XM_032035197.2"/>
</dbReference>
<dbReference type="GO" id="GO:0009986">
    <property type="term" value="C:cell surface"/>
    <property type="evidence" value="ECO:0007669"/>
    <property type="project" value="TreeGrafter"/>
</dbReference>
<dbReference type="FunCoup" id="A0A7J6JS97">
    <property type="interactions" value="226"/>
</dbReference>
<evidence type="ECO:0000259" key="12">
    <source>
        <dbReference type="Pfam" id="PF17652"/>
    </source>
</evidence>
<protein>
    <recommendedName>
        <fullName evidence="3">glucan endo-1,3-beta-D-glucosidase</fullName>
        <ecNumber evidence="3">3.2.1.39</ecNumber>
    </recommendedName>
</protein>
<name>A0A7J6JS97_COLFN</name>
<feature type="region of interest" description="Disordered" evidence="9">
    <location>
        <begin position="178"/>
        <end position="200"/>
    </location>
</feature>
<keyword evidence="14" id="KW-1185">Reference proteome</keyword>
<dbReference type="Proteomes" id="UP000011096">
    <property type="component" value="Unassembled WGS sequence"/>
</dbReference>
<evidence type="ECO:0000256" key="8">
    <source>
        <dbReference type="ARBA" id="ARBA00023326"/>
    </source>
</evidence>
<feature type="signal peptide" evidence="10">
    <location>
        <begin position="1"/>
        <end position="26"/>
    </location>
</feature>
<keyword evidence="4" id="KW-0378">Hydrolase</keyword>
<evidence type="ECO:0000256" key="1">
    <source>
        <dbReference type="ARBA" id="ARBA00000382"/>
    </source>
</evidence>
<evidence type="ECO:0000256" key="9">
    <source>
        <dbReference type="SAM" id="MobiDB-lite"/>
    </source>
</evidence>
<proteinExistence type="inferred from homology"/>
<comment type="similarity">
    <text evidence="2">Belongs to the glycosyl hydrolase 81 family.</text>
</comment>
<dbReference type="PANTHER" id="PTHR31983">
    <property type="entry name" value="ENDO-1,3(4)-BETA-GLUCANASE 1"/>
    <property type="match status" value="1"/>
</dbReference>
<dbReference type="PANTHER" id="PTHR31983:SF0">
    <property type="entry name" value="GLUCAN ENDO-1,3-BETA-D-GLUCOSIDASE 2"/>
    <property type="match status" value="1"/>
</dbReference>
<dbReference type="Gene3D" id="1.10.287.1170">
    <property type="entry name" value="glycoside hydrolase family 81 endo-[beta] glucanase"/>
    <property type="match status" value="1"/>
</dbReference>
<dbReference type="Pfam" id="PF17652">
    <property type="entry name" value="Glyco_hydro81C"/>
    <property type="match status" value="1"/>
</dbReference>
<evidence type="ECO:0000256" key="2">
    <source>
        <dbReference type="ARBA" id="ARBA00010730"/>
    </source>
</evidence>
<evidence type="ECO:0000256" key="4">
    <source>
        <dbReference type="ARBA" id="ARBA00022801"/>
    </source>
</evidence>
<feature type="chain" id="PRO_5029793265" description="glucan endo-1,3-beta-D-glucosidase" evidence="10">
    <location>
        <begin position="27"/>
        <end position="875"/>
    </location>
</feature>
<evidence type="ECO:0000313" key="14">
    <source>
        <dbReference type="Proteomes" id="UP000011096"/>
    </source>
</evidence>
<keyword evidence="6" id="KW-0326">Glycosidase</keyword>
<dbReference type="Pfam" id="PF03639">
    <property type="entry name" value="Glyco_hydro_81"/>
    <property type="match status" value="1"/>
</dbReference>
<dbReference type="EMBL" id="ANPB02000001">
    <property type="protein sequence ID" value="KAF4492602.1"/>
    <property type="molecule type" value="Genomic_DNA"/>
</dbReference>
<comment type="caution">
    <text evidence="13">The sequence shown here is derived from an EMBL/GenBank/DDBJ whole genome shotgun (WGS) entry which is preliminary data.</text>
</comment>
<keyword evidence="10" id="KW-0732">Signal</keyword>
<dbReference type="GeneID" id="43619207"/>
<dbReference type="InterPro" id="IPR040451">
    <property type="entry name" value="GH81_N"/>
</dbReference>
<dbReference type="InterPro" id="IPR040720">
    <property type="entry name" value="GH81_C"/>
</dbReference>
<dbReference type="InParanoid" id="A0A7J6JS97"/>
<accession>A0A7J6JS97</accession>
<dbReference type="AlphaFoldDB" id="A0A7J6JS97"/>
<reference evidence="13 14" key="2">
    <citation type="submission" date="2020-04" db="EMBL/GenBank/DDBJ databases">
        <title>Genome sequencing and assembly of multiple isolates from the Colletotrichum gloeosporioides species complex.</title>
        <authorList>
            <person name="Gan P."/>
            <person name="Shirasu K."/>
        </authorList>
    </citation>
    <scope>NUCLEOTIDE SEQUENCE [LARGE SCALE GENOMIC DNA]</scope>
    <source>
        <strain evidence="13 14">Nara gc5</strain>
    </source>
</reference>
<dbReference type="GO" id="GO:0042973">
    <property type="term" value="F:glucan endo-1,3-beta-D-glucosidase activity"/>
    <property type="evidence" value="ECO:0007669"/>
    <property type="project" value="UniProtKB-EC"/>
</dbReference>
<evidence type="ECO:0000256" key="5">
    <source>
        <dbReference type="ARBA" id="ARBA00023277"/>
    </source>
</evidence>
<dbReference type="GO" id="GO:0052861">
    <property type="term" value="F:endo-1,3(4)-beta-glucanase activity"/>
    <property type="evidence" value="ECO:0007669"/>
    <property type="project" value="InterPro"/>
</dbReference>
<gene>
    <name evidence="13" type="ORF">CGGC5_v002228</name>
</gene>
<dbReference type="GO" id="GO:0000272">
    <property type="term" value="P:polysaccharide catabolic process"/>
    <property type="evidence" value="ECO:0007669"/>
    <property type="project" value="UniProtKB-KW"/>
</dbReference>
<dbReference type="OrthoDB" id="4473401at2759"/>
<reference evidence="13 14" key="1">
    <citation type="submission" date="2012-08" db="EMBL/GenBank/DDBJ databases">
        <authorList>
            <person name="Gan P.H.P."/>
            <person name="Ikeda K."/>
            <person name="Irieda H."/>
            <person name="Narusaka M."/>
            <person name="O'Connell R.J."/>
            <person name="Narusaka Y."/>
            <person name="Takano Y."/>
            <person name="Kubo Y."/>
            <person name="Shirasu K."/>
        </authorList>
    </citation>
    <scope>NUCLEOTIDE SEQUENCE [LARGE SCALE GENOMIC DNA]</scope>
    <source>
        <strain evidence="13 14">Nara gc5</strain>
    </source>
</reference>